<dbReference type="Gene3D" id="3.40.50.11030">
    <property type="entry name" value="Threonylcarbamoyl-AMP synthase, C-terminal domain"/>
    <property type="match status" value="1"/>
</dbReference>
<evidence type="ECO:0000256" key="5">
    <source>
        <dbReference type="ARBA" id="ARBA00022490"/>
    </source>
</evidence>
<dbReference type="Proteomes" id="UP000683246">
    <property type="component" value="Chromosome"/>
</dbReference>
<feature type="binding site" evidence="14">
    <location>
        <position position="197"/>
    </location>
    <ligand>
        <name>ATP</name>
        <dbReference type="ChEBI" id="CHEBI:30616"/>
    </ligand>
</feature>
<name>A0A8J8MFX8_9FIRM</name>
<dbReference type="GO" id="GO:0000049">
    <property type="term" value="F:tRNA binding"/>
    <property type="evidence" value="ECO:0007669"/>
    <property type="project" value="TreeGrafter"/>
</dbReference>
<evidence type="ECO:0000256" key="10">
    <source>
        <dbReference type="ARBA" id="ARBA00022840"/>
    </source>
</evidence>
<dbReference type="GO" id="GO:0006450">
    <property type="term" value="P:regulation of translational fidelity"/>
    <property type="evidence" value="ECO:0007669"/>
    <property type="project" value="TreeGrafter"/>
</dbReference>
<feature type="binding site" evidence="14">
    <location>
        <position position="119"/>
    </location>
    <ligand>
        <name>ATP</name>
        <dbReference type="ChEBI" id="CHEBI:30616"/>
    </ligand>
</feature>
<keyword evidence="9 13" id="KW-0547">Nucleotide-binding</keyword>
<dbReference type="Gene3D" id="3.90.870.10">
    <property type="entry name" value="DHBP synthase"/>
    <property type="match status" value="1"/>
</dbReference>
<feature type="binding site" evidence="14">
    <location>
        <position position="37"/>
    </location>
    <ligand>
        <name>L-threonine</name>
        <dbReference type="ChEBI" id="CHEBI:57926"/>
    </ligand>
</feature>
<gene>
    <name evidence="16" type="ORF">HZI73_00695</name>
</gene>
<evidence type="ECO:0000256" key="6">
    <source>
        <dbReference type="ARBA" id="ARBA00022679"/>
    </source>
</evidence>
<evidence type="ECO:0000256" key="8">
    <source>
        <dbReference type="ARBA" id="ARBA00022695"/>
    </source>
</evidence>
<dbReference type="PANTHER" id="PTHR17490">
    <property type="entry name" value="SUA5"/>
    <property type="match status" value="1"/>
</dbReference>
<keyword evidence="7 13" id="KW-0819">tRNA processing</keyword>
<dbReference type="GO" id="GO:0061710">
    <property type="term" value="F:L-threonylcarbamoyladenylate synthase"/>
    <property type="evidence" value="ECO:0007669"/>
    <property type="project" value="UniProtKB-EC"/>
</dbReference>
<feature type="domain" description="YrdC-like" evidence="15">
    <location>
        <begin position="15"/>
        <end position="201"/>
    </location>
</feature>
<organism evidence="16 17">
    <name type="scientific">Vallitalea pronyensis</name>
    <dbReference type="NCBI Taxonomy" id="1348613"/>
    <lineage>
        <taxon>Bacteria</taxon>
        <taxon>Bacillati</taxon>
        <taxon>Bacillota</taxon>
        <taxon>Clostridia</taxon>
        <taxon>Lachnospirales</taxon>
        <taxon>Vallitaleaceae</taxon>
        <taxon>Vallitalea</taxon>
    </lineage>
</organism>
<dbReference type="InterPro" id="IPR050156">
    <property type="entry name" value="TC-AMP_synthase_SUA5"/>
</dbReference>
<dbReference type="AlphaFoldDB" id="A0A8J8MFX8"/>
<feature type="binding site" evidence="14">
    <location>
        <position position="238"/>
    </location>
    <ligand>
        <name>ATP</name>
        <dbReference type="ChEBI" id="CHEBI:30616"/>
    </ligand>
</feature>
<dbReference type="NCBIfam" id="TIGR00057">
    <property type="entry name" value="L-threonylcarbamoyladenylate synthase"/>
    <property type="match status" value="1"/>
</dbReference>
<dbReference type="GO" id="GO:0003725">
    <property type="term" value="F:double-stranded RNA binding"/>
    <property type="evidence" value="ECO:0007669"/>
    <property type="project" value="UniProtKB-UniRule"/>
</dbReference>
<evidence type="ECO:0000256" key="13">
    <source>
        <dbReference type="PIRNR" id="PIRNR004930"/>
    </source>
</evidence>
<comment type="subcellular location">
    <subcellularLocation>
        <location evidence="1 13">Cytoplasm</location>
    </subcellularLocation>
</comment>
<feature type="binding site" evidence="14">
    <location>
        <position position="153"/>
    </location>
    <ligand>
        <name>ATP</name>
        <dbReference type="ChEBI" id="CHEBI:30616"/>
    </ligand>
</feature>
<keyword evidence="5 13" id="KW-0963">Cytoplasm</keyword>
<dbReference type="GO" id="GO:0005524">
    <property type="term" value="F:ATP binding"/>
    <property type="evidence" value="ECO:0007669"/>
    <property type="project" value="UniProtKB-UniRule"/>
</dbReference>
<sequence length="349" mass="38436">METIIRRVDNKDIEHNIIEEAAHILQQGGLVAFPTETVYGIGAHALDAQAVSDIYKAKGRPSDNPLIVHVAHMEDVEKYAMHIQDKARLLMEHFWPGPLTLVFNKKEIIPAYITGGLSTVAIRIPSHPIARSIIEASGLPIAAPSANISGRPSPTMGQHVIHDLQGKVSMIIDGGSSEIGLESTVVDVTESTPTILRPGGITKKMLEKVVGAVVEDPAIKSMNENMVPKAPGMKYRHYAPNAELIVFKGNKDRVIDHINKLVEQKEMEGSRIGIIATKQTKDRYRGDHVLVIGDRHKPDDIAANLFKVLREFDERQVSCIYSEAFSNQDIGYATMNRLLKAAGNKVIRI</sequence>
<feature type="binding site" evidence="14">
    <location>
        <position position="123"/>
    </location>
    <ligand>
        <name>L-threonine</name>
        <dbReference type="ChEBI" id="CHEBI:57926"/>
    </ligand>
</feature>
<evidence type="ECO:0000256" key="7">
    <source>
        <dbReference type="ARBA" id="ARBA00022694"/>
    </source>
</evidence>
<dbReference type="GO" id="GO:0008033">
    <property type="term" value="P:tRNA processing"/>
    <property type="evidence" value="ECO:0007669"/>
    <property type="project" value="UniProtKB-KW"/>
</dbReference>
<dbReference type="FunFam" id="3.90.870.10:FF:000008">
    <property type="entry name" value="Threonylcarbamoyl-AMP synthase"/>
    <property type="match status" value="1"/>
</dbReference>
<feature type="binding site" evidence="14">
    <location>
        <position position="183"/>
    </location>
    <ligand>
        <name>L-threonine</name>
        <dbReference type="ChEBI" id="CHEBI:57926"/>
    </ligand>
</feature>
<keyword evidence="10 13" id="KW-0067">ATP-binding</keyword>
<feature type="binding site" evidence="14">
    <location>
        <position position="143"/>
    </location>
    <ligand>
        <name>L-threonine</name>
        <dbReference type="ChEBI" id="CHEBI:57926"/>
    </ligand>
</feature>
<evidence type="ECO:0000256" key="9">
    <source>
        <dbReference type="ARBA" id="ARBA00022741"/>
    </source>
</evidence>
<keyword evidence="8 13" id="KW-0548">Nucleotidyltransferase</keyword>
<reference evidence="16" key="1">
    <citation type="submission" date="2020-07" db="EMBL/GenBank/DDBJ databases">
        <title>Vallitalea pronyensis genome.</title>
        <authorList>
            <person name="Postec A."/>
        </authorList>
    </citation>
    <scope>NUCLEOTIDE SEQUENCE</scope>
    <source>
        <strain evidence="16">FatNI3</strain>
    </source>
</reference>
<evidence type="ECO:0000256" key="2">
    <source>
        <dbReference type="ARBA" id="ARBA00007663"/>
    </source>
</evidence>
<evidence type="ECO:0000256" key="12">
    <source>
        <dbReference type="ARBA" id="ARBA00048366"/>
    </source>
</evidence>
<dbReference type="GO" id="GO:0005737">
    <property type="term" value="C:cytoplasm"/>
    <property type="evidence" value="ECO:0007669"/>
    <property type="project" value="UniProtKB-SubCell"/>
</dbReference>
<dbReference type="InterPro" id="IPR010923">
    <property type="entry name" value="T(6)A37_SUA5"/>
</dbReference>
<dbReference type="EMBL" id="CP058649">
    <property type="protein sequence ID" value="QUI20915.1"/>
    <property type="molecule type" value="Genomic_DNA"/>
</dbReference>
<dbReference type="Pfam" id="PF03481">
    <property type="entry name" value="Sua5_C"/>
    <property type="match status" value="1"/>
</dbReference>
<evidence type="ECO:0000256" key="3">
    <source>
        <dbReference type="ARBA" id="ARBA00012584"/>
    </source>
</evidence>
<evidence type="ECO:0000313" key="17">
    <source>
        <dbReference type="Proteomes" id="UP000683246"/>
    </source>
</evidence>
<evidence type="ECO:0000259" key="15">
    <source>
        <dbReference type="PROSITE" id="PS51163"/>
    </source>
</evidence>
<feature type="binding site" evidence="14">
    <location>
        <position position="69"/>
    </location>
    <ligand>
        <name>L-threonine</name>
        <dbReference type="ChEBI" id="CHEBI:57926"/>
    </ligand>
</feature>
<dbReference type="FunFam" id="3.40.50.11030:FF:000001">
    <property type="entry name" value="Threonylcarbamoyl-AMP synthase"/>
    <property type="match status" value="1"/>
</dbReference>
<dbReference type="Pfam" id="PF01300">
    <property type="entry name" value="Sua5_yciO_yrdC"/>
    <property type="match status" value="1"/>
</dbReference>
<evidence type="ECO:0000256" key="11">
    <source>
        <dbReference type="ARBA" id="ARBA00029774"/>
    </source>
</evidence>
<evidence type="ECO:0000256" key="4">
    <source>
        <dbReference type="ARBA" id="ARBA00015492"/>
    </source>
</evidence>
<accession>A0A8J8MFX8</accession>
<comment type="similarity">
    <text evidence="2 13">Belongs to the SUA5 family.</text>
</comment>
<dbReference type="PROSITE" id="PS51163">
    <property type="entry name" value="YRDC"/>
    <property type="match status" value="1"/>
</dbReference>
<dbReference type="InterPro" id="IPR005145">
    <property type="entry name" value="Sua5_C"/>
</dbReference>
<keyword evidence="17" id="KW-1185">Reference proteome</keyword>
<dbReference type="PIRSF" id="PIRSF004930">
    <property type="entry name" value="Tln_factor_SUA5"/>
    <property type="match status" value="1"/>
</dbReference>
<dbReference type="InterPro" id="IPR017945">
    <property type="entry name" value="DHBP_synth_RibB-like_a/b_dom"/>
</dbReference>
<feature type="binding site" evidence="14">
    <location>
        <position position="145"/>
    </location>
    <ligand>
        <name>ATP</name>
        <dbReference type="ChEBI" id="CHEBI:30616"/>
    </ligand>
</feature>
<protein>
    <recommendedName>
        <fullName evidence="4 13">Threonylcarbamoyl-AMP synthase</fullName>
        <shortName evidence="13">TC-AMP synthase</shortName>
        <ecNumber evidence="3 13">2.7.7.87</ecNumber>
    </recommendedName>
    <alternativeName>
        <fullName evidence="11 13">L-threonylcarbamoyladenylate synthase</fullName>
    </alternativeName>
</protein>
<dbReference type="InterPro" id="IPR006070">
    <property type="entry name" value="Sua5-like_dom"/>
</dbReference>
<proteinExistence type="inferred from homology"/>
<keyword evidence="6 13" id="KW-0808">Transferase</keyword>
<comment type="function">
    <text evidence="13">Required for the formation of a threonylcarbamoyl group on adenosine at position 37 (t(6)A37) in tRNAs that read codons beginning with adenine.</text>
</comment>
<dbReference type="KEGG" id="vpy:HZI73_00695"/>
<comment type="catalytic activity">
    <reaction evidence="12 13">
        <text>L-threonine + hydrogencarbonate + ATP = L-threonylcarbamoyladenylate + diphosphate + H2O</text>
        <dbReference type="Rhea" id="RHEA:36407"/>
        <dbReference type="ChEBI" id="CHEBI:15377"/>
        <dbReference type="ChEBI" id="CHEBI:17544"/>
        <dbReference type="ChEBI" id="CHEBI:30616"/>
        <dbReference type="ChEBI" id="CHEBI:33019"/>
        <dbReference type="ChEBI" id="CHEBI:57926"/>
        <dbReference type="ChEBI" id="CHEBI:73682"/>
        <dbReference type="EC" id="2.7.7.87"/>
    </reaction>
</comment>
<evidence type="ECO:0000256" key="1">
    <source>
        <dbReference type="ARBA" id="ARBA00004496"/>
    </source>
</evidence>
<dbReference type="EC" id="2.7.7.87" evidence="3 13"/>
<feature type="binding site" evidence="14">
    <location>
        <position position="64"/>
    </location>
    <ligand>
        <name>ATP</name>
        <dbReference type="ChEBI" id="CHEBI:30616"/>
    </ligand>
</feature>
<evidence type="ECO:0000313" key="16">
    <source>
        <dbReference type="EMBL" id="QUI20915.1"/>
    </source>
</evidence>
<dbReference type="PANTHER" id="PTHR17490:SF16">
    <property type="entry name" value="THREONYLCARBAMOYL-AMP SYNTHASE"/>
    <property type="match status" value="1"/>
</dbReference>
<feature type="binding site" evidence="14">
    <location>
        <position position="60"/>
    </location>
    <ligand>
        <name>ATP</name>
        <dbReference type="ChEBI" id="CHEBI:30616"/>
    </ligand>
</feature>
<evidence type="ECO:0000256" key="14">
    <source>
        <dbReference type="PIRSR" id="PIRSR004930-1"/>
    </source>
</evidence>
<dbReference type="SUPFAM" id="SSF55821">
    <property type="entry name" value="YrdC/RibB"/>
    <property type="match status" value="1"/>
</dbReference>
<dbReference type="InterPro" id="IPR038385">
    <property type="entry name" value="Sua5/YwlC_C"/>
</dbReference>
<dbReference type="RefSeq" id="WP_212696374.1">
    <property type="nucleotide sequence ID" value="NZ_CP058649.1"/>
</dbReference>